<reference evidence="2" key="1">
    <citation type="submission" date="2016-01" db="EMBL/GenBank/DDBJ databases">
        <authorList>
            <person name="Peeters Charlotte."/>
        </authorList>
    </citation>
    <scope>NUCLEOTIDE SEQUENCE</scope>
    <source>
        <strain evidence="2">LMG 22936</strain>
    </source>
</reference>
<organism evidence="2 3">
    <name type="scientific">Caballeronia telluris</name>
    <dbReference type="NCBI Taxonomy" id="326475"/>
    <lineage>
        <taxon>Bacteria</taxon>
        <taxon>Pseudomonadati</taxon>
        <taxon>Pseudomonadota</taxon>
        <taxon>Betaproteobacteria</taxon>
        <taxon>Burkholderiales</taxon>
        <taxon>Burkholderiaceae</taxon>
        <taxon>Caballeronia</taxon>
    </lineage>
</organism>
<protein>
    <submittedName>
        <fullName evidence="2">Integrase catalytic subunit</fullName>
    </submittedName>
</protein>
<comment type="caution">
    <text evidence="2">The sequence shown here is derived from an EMBL/GenBank/DDBJ whole genome shotgun (WGS) entry which is preliminary data.</text>
</comment>
<accession>A0A158KED2</accession>
<feature type="region of interest" description="Disordered" evidence="1">
    <location>
        <begin position="41"/>
        <end position="75"/>
    </location>
</feature>
<dbReference type="STRING" id="326475.AWB66_06047"/>
<name>A0A158KED2_9BURK</name>
<evidence type="ECO:0000313" key="2">
    <source>
        <dbReference type="EMBL" id="SAL79424.1"/>
    </source>
</evidence>
<dbReference type="AlphaFoldDB" id="A0A158KED2"/>
<evidence type="ECO:0000256" key="1">
    <source>
        <dbReference type="SAM" id="MobiDB-lite"/>
    </source>
</evidence>
<keyword evidence="3" id="KW-1185">Reference proteome</keyword>
<dbReference type="Proteomes" id="UP000054717">
    <property type="component" value="Unassembled WGS sequence"/>
</dbReference>
<gene>
    <name evidence="2" type="ORF">AWB66_06047</name>
</gene>
<sequence length="99" mass="10882">MRSALTASCCAVPYDKLAEIDQGAVIEHKRLGHALQVAKALQAQRENRRTSGSPSRTNDGVAVRKPKPWPRTKNPRAFTWADLDQAIVQVAAIEDAFNT</sequence>
<proteinExistence type="predicted"/>
<dbReference type="EMBL" id="FCNZ02000051">
    <property type="protein sequence ID" value="SAL79424.1"/>
    <property type="molecule type" value="Genomic_DNA"/>
</dbReference>
<feature type="compositionally biased region" description="Basic residues" evidence="1">
    <location>
        <begin position="64"/>
        <end position="74"/>
    </location>
</feature>
<evidence type="ECO:0000313" key="3">
    <source>
        <dbReference type="Proteomes" id="UP000054717"/>
    </source>
</evidence>